<organism evidence="7 8">
    <name type="scientific">Dictyostelium firmibasis</name>
    <dbReference type="NCBI Taxonomy" id="79012"/>
    <lineage>
        <taxon>Eukaryota</taxon>
        <taxon>Amoebozoa</taxon>
        <taxon>Evosea</taxon>
        <taxon>Eumycetozoa</taxon>
        <taxon>Dictyostelia</taxon>
        <taxon>Dictyosteliales</taxon>
        <taxon>Dictyosteliaceae</taxon>
        <taxon>Dictyostelium</taxon>
    </lineage>
</organism>
<feature type="transmembrane region" description="Helical" evidence="6">
    <location>
        <begin position="340"/>
        <end position="357"/>
    </location>
</feature>
<keyword evidence="6" id="KW-0812">Transmembrane</keyword>
<gene>
    <name evidence="7" type="ORF">RB653_002792</name>
</gene>
<dbReference type="Proteomes" id="UP001344447">
    <property type="component" value="Unassembled WGS sequence"/>
</dbReference>
<feature type="transmembrane region" description="Helical" evidence="6">
    <location>
        <begin position="142"/>
        <end position="160"/>
    </location>
</feature>
<evidence type="ECO:0000256" key="4">
    <source>
        <dbReference type="ARBA" id="ARBA00023136"/>
    </source>
</evidence>
<evidence type="ECO:0000256" key="1">
    <source>
        <dbReference type="ARBA" id="ARBA00004370"/>
    </source>
</evidence>
<comment type="caution">
    <text evidence="7">The sequence shown here is derived from an EMBL/GenBank/DDBJ whole genome shotgun (WGS) entry which is preliminary data.</text>
</comment>
<dbReference type="InterPro" id="IPR048254">
    <property type="entry name" value="CDP_ALCOHOL_P_TRANSF_CS"/>
</dbReference>
<evidence type="ECO:0000256" key="3">
    <source>
        <dbReference type="ARBA" id="ARBA00022679"/>
    </source>
</evidence>
<comment type="similarity">
    <text evidence="2 5">Belongs to the CDP-alcohol phosphatidyltransferase class-I family.</text>
</comment>
<feature type="transmembrane region" description="Helical" evidence="6">
    <location>
        <begin position="276"/>
        <end position="292"/>
    </location>
</feature>
<dbReference type="PANTHER" id="PTHR10414">
    <property type="entry name" value="ETHANOLAMINEPHOSPHOTRANSFERASE"/>
    <property type="match status" value="1"/>
</dbReference>
<sequence>MNVVLSKSALENVSKHKYSGIDDSILAKLVLQKYWNFCLRFVPLNIAPNLITLTGTITILLSFFIVGYYSPYLEGTLPTWVYAMSGLTLFFYQTMDNLDGKQARRTGSSSPLGQLFDHGCDSIVCTLQSLIVASVASYGVGYMSLIQLFTTALLPFWMATWEEYHTGVLHLGPINGPDEGIVIIVLALLSTAVFGNSFWTYQPFVASSSSSSSSSSLLPRVIQQLLPEFIQRLMINEIIVASLSLPCLITCFFNIKHVVQHLRAKGKPILPALKHILVWVIITASSFIWYYTSTNLLPLSSIWFNNIRTVQFSIGIIFGELVSRLILAHMCHEKYDIIQAPLYPLILSTICSSFNYFNGKEIIPENLLLILFAITSFVHYSLFVKSTISQLCSYLNIKCFTITKKH</sequence>
<dbReference type="GO" id="GO:0016780">
    <property type="term" value="F:phosphotransferase activity, for other substituted phosphate groups"/>
    <property type="evidence" value="ECO:0007669"/>
    <property type="project" value="InterPro"/>
</dbReference>
<keyword evidence="4 6" id="KW-0472">Membrane</keyword>
<dbReference type="PANTHER" id="PTHR10414:SF37">
    <property type="entry name" value="BB IN A BOXCAR, ISOFORM C"/>
    <property type="match status" value="1"/>
</dbReference>
<evidence type="ECO:0000313" key="8">
    <source>
        <dbReference type="Proteomes" id="UP001344447"/>
    </source>
</evidence>
<evidence type="ECO:0000313" key="7">
    <source>
        <dbReference type="EMBL" id="KAK5577844.1"/>
    </source>
</evidence>
<evidence type="ECO:0000256" key="2">
    <source>
        <dbReference type="ARBA" id="ARBA00010441"/>
    </source>
</evidence>
<dbReference type="GO" id="GO:0016020">
    <property type="term" value="C:membrane"/>
    <property type="evidence" value="ECO:0007669"/>
    <property type="project" value="UniProtKB-SubCell"/>
</dbReference>
<keyword evidence="3 5" id="KW-0808">Transferase</keyword>
<dbReference type="Pfam" id="PF01066">
    <property type="entry name" value="CDP-OH_P_transf"/>
    <property type="match status" value="1"/>
</dbReference>
<evidence type="ECO:0000256" key="5">
    <source>
        <dbReference type="RuleBase" id="RU003750"/>
    </source>
</evidence>
<dbReference type="InterPro" id="IPR000462">
    <property type="entry name" value="CDP-OH_P_trans"/>
</dbReference>
<feature type="transmembrane region" description="Helical" evidence="6">
    <location>
        <begin position="312"/>
        <end position="328"/>
    </location>
</feature>
<feature type="transmembrane region" description="Helical" evidence="6">
    <location>
        <begin position="363"/>
        <end position="383"/>
    </location>
</feature>
<accession>A0AAN7TRA8</accession>
<dbReference type="Gene3D" id="1.20.120.1760">
    <property type="match status" value="1"/>
</dbReference>
<comment type="subcellular location">
    <subcellularLocation>
        <location evidence="1">Membrane</location>
    </subcellularLocation>
</comment>
<feature type="transmembrane region" description="Helical" evidence="6">
    <location>
        <begin position="50"/>
        <end position="71"/>
    </location>
</feature>
<feature type="transmembrane region" description="Helical" evidence="6">
    <location>
        <begin position="181"/>
        <end position="201"/>
    </location>
</feature>
<proteinExistence type="inferred from homology"/>
<reference evidence="7 8" key="1">
    <citation type="submission" date="2023-11" db="EMBL/GenBank/DDBJ databases">
        <title>Dfirmibasis_genome.</title>
        <authorList>
            <person name="Edelbroek B."/>
            <person name="Kjellin J."/>
            <person name="Jerlstrom-Hultqvist J."/>
            <person name="Soderbom F."/>
        </authorList>
    </citation>
    <scope>NUCLEOTIDE SEQUENCE [LARGE SCALE GENOMIC DNA]</scope>
    <source>
        <strain evidence="7 8">TNS-C-14</strain>
    </source>
</reference>
<evidence type="ECO:0000256" key="6">
    <source>
        <dbReference type="SAM" id="Phobius"/>
    </source>
</evidence>
<dbReference type="InterPro" id="IPR043130">
    <property type="entry name" value="CDP-OH_PTrfase_TM_dom"/>
</dbReference>
<name>A0AAN7TRA8_9MYCE</name>
<protein>
    <recommendedName>
        <fullName evidence="9">Ethanolaminephosphotransferase</fullName>
    </recommendedName>
</protein>
<keyword evidence="8" id="KW-1185">Reference proteome</keyword>
<dbReference type="GO" id="GO:0008654">
    <property type="term" value="P:phospholipid biosynthetic process"/>
    <property type="evidence" value="ECO:0007669"/>
    <property type="project" value="InterPro"/>
</dbReference>
<keyword evidence="6" id="KW-1133">Transmembrane helix</keyword>
<feature type="transmembrane region" description="Helical" evidence="6">
    <location>
        <begin position="233"/>
        <end position="255"/>
    </location>
</feature>
<dbReference type="AlphaFoldDB" id="A0AAN7TRA8"/>
<evidence type="ECO:0008006" key="9">
    <source>
        <dbReference type="Google" id="ProtNLM"/>
    </source>
</evidence>
<dbReference type="EMBL" id="JAVFKY010000004">
    <property type="protein sequence ID" value="KAK5577844.1"/>
    <property type="molecule type" value="Genomic_DNA"/>
</dbReference>
<dbReference type="PIRSF" id="PIRSF015665">
    <property type="entry name" value="CHOPT"/>
    <property type="match status" value="1"/>
</dbReference>
<feature type="transmembrane region" description="Helical" evidence="6">
    <location>
        <begin position="77"/>
        <end position="95"/>
    </location>
</feature>
<dbReference type="InterPro" id="IPR014472">
    <property type="entry name" value="CHOPT"/>
</dbReference>
<dbReference type="PROSITE" id="PS00379">
    <property type="entry name" value="CDP_ALCOHOL_P_TRANSF"/>
    <property type="match status" value="1"/>
</dbReference>